<dbReference type="EMBL" id="PDVP01000022">
    <property type="protein sequence ID" value="PHP64806.1"/>
    <property type="molecule type" value="Genomic_DNA"/>
</dbReference>
<feature type="chain" id="PRO_5013726775" description="PepSY domain-containing protein" evidence="1">
    <location>
        <begin position="23"/>
        <end position="95"/>
    </location>
</feature>
<dbReference type="Proteomes" id="UP000221168">
    <property type="component" value="Unassembled WGS sequence"/>
</dbReference>
<dbReference type="OrthoDB" id="7365433at2"/>
<dbReference type="AlphaFoldDB" id="A0A2G1QH15"/>
<feature type="signal peptide" evidence="1">
    <location>
        <begin position="1"/>
        <end position="22"/>
    </location>
</feature>
<dbReference type="Pfam" id="PF13670">
    <property type="entry name" value="PepSY_2"/>
    <property type="match status" value="1"/>
</dbReference>
<comment type="caution">
    <text evidence="3">The sequence shown here is derived from an EMBL/GenBank/DDBJ whole genome shotgun (WGS) entry which is preliminary data.</text>
</comment>
<evidence type="ECO:0000313" key="3">
    <source>
        <dbReference type="EMBL" id="PHP64806.1"/>
    </source>
</evidence>
<evidence type="ECO:0000313" key="4">
    <source>
        <dbReference type="Proteomes" id="UP000221168"/>
    </source>
</evidence>
<keyword evidence="4" id="KW-1185">Reference proteome</keyword>
<feature type="domain" description="PepSY" evidence="2">
    <location>
        <begin position="6"/>
        <end position="92"/>
    </location>
</feature>
<evidence type="ECO:0000259" key="2">
    <source>
        <dbReference type="Pfam" id="PF13670"/>
    </source>
</evidence>
<gene>
    <name evidence="3" type="ORF">CSC94_22265</name>
</gene>
<accession>A0A2G1QH15</accession>
<dbReference type="RefSeq" id="WP_099308590.1">
    <property type="nucleotide sequence ID" value="NZ_PDVP01000022.1"/>
</dbReference>
<reference evidence="3 4" key="1">
    <citation type="submission" date="2017-10" db="EMBL/GenBank/DDBJ databases">
        <title>Sedimentibacterium mangrovi gen. nov., sp. nov., a novel member of family Phyllobacteriacea isolated from mangrove sediment.</title>
        <authorList>
            <person name="Liao H."/>
            <person name="Tian Y."/>
        </authorList>
    </citation>
    <scope>NUCLEOTIDE SEQUENCE [LARGE SCALE GENOMIC DNA]</scope>
    <source>
        <strain evidence="3 4">X9-2-2</strain>
    </source>
</reference>
<evidence type="ECO:0000256" key="1">
    <source>
        <dbReference type="SAM" id="SignalP"/>
    </source>
</evidence>
<organism evidence="3 4">
    <name type="scientific">Zhengella mangrovi</name>
    <dbReference type="NCBI Taxonomy" id="1982044"/>
    <lineage>
        <taxon>Bacteria</taxon>
        <taxon>Pseudomonadati</taxon>
        <taxon>Pseudomonadota</taxon>
        <taxon>Alphaproteobacteria</taxon>
        <taxon>Hyphomicrobiales</taxon>
        <taxon>Notoacmeibacteraceae</taxon>
        <taxon>Zhengella</taxon>
    </lineage>
</organism>
<name>A0A2G1QH15_9HYPH</name>
<dbReference type="InterPro" id="IPR025711">
    <property type="entry name" value="PepSY"/>
</dbReference>
<sequence length="95" mass="10193">MRLLLTALALSATAVAFQPALASESGEASCGNAPQSQWMSKDDITAKATEMGYQVRSVKVEDGCYEVYAKTAKGERAEVYMNPVTAEVVRTKAND</sequence>
<proteinExistence type="predicted"/>
<keyword evidence="1" id="KW-0732">Signal</keyword>
<protein>
    <recommendedName>
        <fullName evidence="2">PepSY domain-containing protein</fullName>
    </recommendedName>
</protein>